<dbReference type="PROSITE" id="PS50835">
    <property type="entry name" value="IG_LIKE"/>
    <property type="match status" value="2"/>
</dbReference>
<evidence type="ECO:0000313" key="4">
    <source>
        <dbReference type="Proteomes" id="UP000820818"/>
    </source>
</evidence>
<evidence type="ECO:0000259" key="2">
    <source>
        <dbReference type="PROSITE" id="PS50835"/>
    </source>
</evidence>
<dbReference type="InterPro" id="IPR013783">
    <property type="entry name" value="Ig-like_fold"/>
</dbReference>
<dbReference type="InterPro" id="IPR003599">
    <property type="entry name" value="Ig_sub"/>
</dbReference>
<accession>A0AAD5PS58</accession>
<dbReference type="InterPro" id="IPR003598">
    <property type="entry name" value="Ig_sub2"/>
</dbReference>
<dbReference type="Pfam" id="PF07686">
    <property type="entry name" value="V-set"/>
    <property type="match status" value="1"/>
</dbReference>
<dbReference type="AlphaFoldDB" id="A0AAD5PS58"/>
<dbReference type="SMART" id="SM00409">
    <property type="entry name" value="IG"/>
    <property type="match status" value="2"/>
</dbReference>
<dbReference type="GO" id="GO:0032589">
    <property type="term" value="C:neuron projection membrane"/>
    <property type="evidence" value="ECO:0007669"/>
    <property type="project" value="TreeGrafter"/>
</dbReference>
<comment type="caution">
    <text evidence="3">The sequence shown here is derived from an EMBL/GenBank/DDBJ whole genome shotgun (WGS) entry which is preliminary data.</text>
</comment>
<protein>
    <recommendedName>
        <fullName evidence="2">Ig-like domain-containing protein</fullName>
    </recommendedName>
</protein>
<dbReference type="SUPFAM" id="SSF48726">
    <property type="entry name" value="Immunoglobulin"/>
    <property type="match status" value="2"/>
</dbReference>
<dbReference type="FunFam" id="2.60.40.10:FF:002678">
    <property type="entry name" value="Putative Defective proboscis extension response"/>
    <property type="match status" value="1"/>
</dbReference>
<feature type="domain" description="Ig-like" evidence="2">
    <location>
        <begin position="66"/>
        <end position="155"/>
    </location>
</feature>
<keyword evidence="1" id="KW-0732">Signal</keyword>
<dbReference type="SMART" id="SM00406">
    <property type="entry name" value="IGv"/>
    <property type="match status" value="2"/>
</dbReference>
<dbReference type="InterPro" id="IPR013106">
    <property type="entry name" value="Ig_V-set"/>
</dbReference>
<dbReference type="PANTHER" id="PTHR23279:SF46">
    <property type="entry name" value="DEFECTIVE PROBOSCIS EXTENSION RESPONSE 10, ISOFORM A-RELATED"/>
    <property type="match status" value="1"/>
</dbReference>
<reference evidence="3 4" key="1">
    <citation type="submission" date="2022-05" db="EMBL/GenBank/DDBJ databases">
        <title>A multi-omics perspective on studying reproductive biology in Daphnia sinensis.</title>
        <authorList>
            <person name="Jia J."/>
        </authorList>
    </citation>
    <scope>NUCLEOTIDE SEQUENCE [LARGE SCALE GENOMIC DNA]</scope>
    <source>
        <strain evidence="3 4">WSL</strain>
    </source>
</reference>
<dbReference type="FunFam" id="2.60.40.10:FF:000129">
    <property type="entry name" value="CLUMA_CG018772, isoform A"/>
    <property type="match status" value="1"/>
</dbReference>
<dbReference type="EMBL" id="WJBH02000007">
    <property type="protein sequence ID" value="KAI9555748.1"/>
    <property type="molecule type" value="Genomic_DNA"/>
</dbReference>
<feature type="domain" description="Ig-like" evidence="2">
    <location>
        <begin position="172"/>
        <end position="266"/>
    </location>
</feature>
<dbReference type="GO" id="GO:0050808">
    <property type="term" value="P:synapse organization"/>
    <property type="evidence" value="ECO:0007669"/>
    <property type="project" value="TreeGrafter"/>
</dbReference>
<dbReference type="Gene3D" id="2.60.40.10">
    <property type="entry name" value="Immunoglobulins"/>
    <property type="match status" value="2"/>
</dbReference>
<sequence length="330" mass="36776">MERHLTSSIALNPRTRYWQWILFALLAIVCHTGRCNEVNQVGPAPSEWAVVESSSSSSATTYVADADFDVMPTEVRVAAGTTAYLSCRPRSLRNKTWSVQVSWVRHRDLHILSVGRSVYTKDGRFSVYHQRHTGEWTLQLRSVQLKDSGLYECQIGTQPTRSYFVHLQVVEPTTSIFGGPDMHVHEGSPVNLSCLVSQAVGQPEFFFWYHNGQVMEFGGDRIEKRQYFADTDVTVSSLLIKAAHVSDSGNYTCQPAHCPPVSAKVYILKGEQPAAMQRSGSSLMMNAAGYWWRLSVVALAMCYSSYSMGLLSLPMSLFVLVSLTSVPNFG</sequence>
<feature type="signal peptide" evidence="1">
    <location>
        <begin position="1"/>
        <end position="35"/>
    </location>
</feature>
<dbReference type="Proteomes" id="UP000820818">
    <property type="component" value="Linkage Group LG7"/>
</dbReference>
<dbReference type="Pfam" id="PF13927">
    <property type="entry name" value="Ig_3"/>
    <property type="match status" value="1"/>
</dbReference>
<proteinExistence type="predicted"/>
<dbReference type="InterPro" id="IPR036179">
    <property type="entry name" value="Ig-like_dom_sf"/>
</dbReference>
<evidence type="ECO:0000313" key="3">
    <source>
        <dbReference type="EMBL" id="KAI9555748.1"/>
    </source>
</evidence>
<feature type="chain" id="PRO_5042137719" description="Ig-like domain-containing protein" evidence="1">
    <location>
        <begin position="36"/>
        <end position="330"/>
    </location>
</feature>
<dbReference type="PANTHER" id="PTHR23279">
    <property type="entry name" value="DEFECTIVE PROBOSCIS EXTENSION RESPONSE DPR -RELATED"/>
    <property type="match status" value="1"/>
</dbReference>
<keyword evidence="4" id="KW-1185">Reference proteome</keyword>
<name>A0AAD5PS58_9CRUS</name>
<evidence type="ECO:0000256" key="1">
    <source>
        <dbReference type="SAM" id="SignalP"/>
    </source>
</evidence>
<gene>
    <name evidence="3" type="ORF">GHT06_018263</name>
</gene>
<organism evidence="3 4">
    <name type="scientific">Daphnia sinensis</name>
    <dbReference type="NCBI Taxonomy" id="1820382"/>
    <lineage>
        <taxon>Eukaryota</taxon>
        <taxon>Metazoa</taxon>
        <taxon>Ecdysozoa</taxon>
        <taxon>Arthropoda</taxon>
        <taxon>Crustacea</taxon>
        <taxon>Branchiopoda</taxon>
        <taxon>Diplostraca</taxon>
        <taxon>Cladocera</taxon>
        <taxon>Anomopoda</taxon>
        <taxon>Daphniidae</taxon>
        <taxon>Daphnia</taxon>
        <taxon>Daphnia similis group</taxon>
    </lineage>
</organism>
<dbReference type="InterPro" id="IPR007110">
    <property type="entry name" value="Ig-like_dom"/>
</dbReference>
<dbReference type="InterPro" id="IPR037448">
    <property type="entry name" value="Zig-8"/>
</dbReference>
<dbReference type="SMART" id="SM00408">
    <property type="entry name" value="IGc2"/>
    <property type="match status" value="2"/>
</dbReference>